<dbReference type="RefSeq" id="WP_159441092.1">
    <property type="nucleotide sequence ID" value="NZ_FQUQ01000002.1"/>
</dbReference>
<accession>A0A1M5AU32</accession>
<feature type="domain" description="HTH araC/xylS-type" evidence="4">
    <location>
        <begin position="184"/>
        <end position="269"/>
    </location>
</feature>
<dbReference type="GO" id="GO:0043565">
    <property type="term" value="F:sequence-specific DNA binding"/>
    <property type="evidence" value="ECO:0007669"/>
    <property type="project" value="InterPro"/>
</dbReference>
<evidence type="ECO:0000256" key="2">
    <source>
        <dbReference type="ARBA" id="ARBA00023125"/>
    </source>
</evidence>
<dbReference type="InterPro" id="IPR050204">
    <property type="entry name" value="AraC_XylS_family_regulators"/>
</dbReference>
<dbReference type="AlphaFoldDB" id="A0A1M5AU32"/>
<evidence type="ECO:0000256" key="3">
    <source>
        <dbReference type="ARBA" id="ARBA00023163"/>
    </source>
</evidence>
<dbReference type="PANTHER" id="PTHR46796:SF13">
    <property type="entry name" value="HTH-TYPE TRANSCRIPTIONAL ACTIVATOR RHAS"/>
    <property type="match status" value="1"/>
</dbReference>
<keyword evidence="1" id="KW-0805">Transcription regulation</keyword>
<sequence>MEEKDFEAHLFEVEAPLNGVLSHFYQFQTSASAKPVIKHLSPNFEMLLIFNFGTPVRISFNEQELGTATITRTAAIGPLRKLLNYELQPGSHAIVANFTLNGFYRLFKLPLNELGTGEVFDPDLLIDKSCFAELWEELNELDDLQERIHLLSSYTAQFTEPVDAASKPLLKRVSYFHNPLVQPVKAIAAETNLTVRSIQLRFQKYVGYSPKELLRFLRFKDVVQQILHQNDEKLNLFDLIHTHGYHDQSHLIKDFRHFMGTTPQKFIKEMVGKGFCTPKSDGYPSEEK</sequence>
<evidence type="ECO:0000259" key="4">
    <source>
        <dbReference type="PROSITE" id="PS01124"/>
    </source>
</evidence>
<dbReference type="Proteomes" id="UP000184287">
    <property type="component" value="Unassembled WGS sequence"/>
</dbReference>
<dbReference type="Pfam" id="PF12833">
    <property type="entry name" value="HTH_18"/>
    <property type="match status" value="1"/>
</dbReference>
<keyword evidence="6" id="KW-1185">Reference proteome</keyword>
<name>A0A1M5AU32_9SPHI</name>
<dbReference type="InterPro" id="IPR018060">
    <property type="entry name" value="HTH_AraC"/>
</dbReference>
<gene>
    <name evidence="5" type="ORF">SAMN04488522_102889</name>
</gene>
<keyword evidence="3" id="KW-0804">Transcription</keyword>
<evidence type="ECO:0000313" key="5">
    <source>
        <dbReference type="EMBL" id="SHF33715.1"/>
    </source>
</evidence>
<protein>
    <submittedName>
        <fullName evidence="5">AraC-type DNA-binding protein</fullName>
    </submittedName>
</protein>
<dbReference type="Gene3D" id="1.10.10.60">
    <property type="entry name" value="Homeodomain-like"/>
    <property type="match status" value="1"/>
</dbReference>
<dbReference type="STRING" id="288992.SAMN04488522_102889"/>
<evidence type="ECO:0000313" key="6">
    <source>
        <dbReference type="Proteomes" id="UP000184287"/>
    </source>
</evidence>
<dbReference type="PANTHER" id="PTHR46796">
    <property type="entry name" value="HTH-TYPE TRANSCRIPTIONAL ACTIVATOR RHAS-RELATED"/>
    <property type="match status" value="1"/>
</dbReference>
<dbReference type="OrthoDB" id="635259at2"/>
<keyword evidence="2 5" id="KW-0238">DNA-binding</keyword>
<evidence type="ECO:0000256" key="1">
    <source>
        <dbReference type="ARBA" id="ARBA00023015"/>
    </source>
</evidence>
<organism evidence="5 6">
    <name type="scientific">Pedobacter caeni</name>
    <dbReference type="NCBI Taxonomy" id="288992"/>
    <lineage>
        <taxon>Bacteria</taxon>
        <taxon>Pseudomonadati</taxon>
        <taxon>Bacteroidota</taxon>
        <taxon>Sphingobacteriia</taxon>
        <taxon>Sphingobacteriales</taxon>
        <taxon>Sphingobacteriaceae</taxon>
        <taxon>Pedobacter</taxon>
    </lineage>
</organism>
<dbReference type="GO" id="GO:0003700">
    <property type="term" value="F:DNA-binding transcription factor activity"/>
    <property type="evidence" value="ECO:0007669"/>
    <property type="project" value="InterPro"/>
</dbReference>
<proteinExistence type="predicted"/>
<dbReference type="EMBL" id="FQUQ01000002">
    <property type="protein sequence ID" value="SHF33715.1"/>
    <property type="molecule type" value="Genomic_DNA"/>
</dbReference>
<dbReference type="PROSITE" id="PS01124">
    <property type="entry name" value="HTH_ARAC_FAMILY_2"/>
    <property type="match status" value="1"/>
</dbReference>
<dbReference type="SMART" id="SM00342">
    <property type="entry name" value="HTH_ARAC"/>
    <property type="match status" value="1"/>
</dbReference>
<reference evidence="6" key="1">
    <citation type="submission" date="2016-11" db="EMBL/GenBank/DDBJ databases">
        <authorList>
            <person name="Varghese N."/>
            <person name="Submissions S."/>
        </authorList>
    </citation>
    <scope>NUCLEOTIDE SEQUENCE [LARGE SCALE GENOMIC DNA]</scope>
    <source>
        <strain evidence="6">DSM 16990</strain>
    </source>
</reference>